<evidence type="ECO:0000256" key="1">
    <source>
        <dbReference type="PROSITE-ProRule" id="PRU00175"/>
    </source>
</evidence>
<keyword evidence="1" id="KW-0479">Metal-binding</keyword>
<evidence type="ECO:0000313" key="3">
    <source>
        <dbReference type="EMBL" id="KAF2653119.1"/>
    </source>
</evidence>
<dbReference type="Pfam" id="PF13920">
    <property type="entry name" value="zf-C3HC4_3"/>
    <property type="match status" value="1"/>
</dbReference>
<dbReference type="InterPro" id="IPR001841">
    <property type="entry name" value="Znf_RING"/>
</dbReference>
<organism evidence="3 4">
    <name type="scientific">Lophiostoma macrostomum CBS 122681</name>
    <dbReference type="NCBI Taxonomy" id="1314788"/>
    <lineage>
        <taxon>Eukaryota</taxon>
        <taxon>Fungi</taxon>
        <taxon>Dikarya</taxon>
        <taxon>Ascomycota</taxon>
        <taxon>Pezizomycotina</taxon>
        <taxon>Dothideomycetes</taxon>
        <taxon>Pleosporomycetidae</taxon>
        <taxon>Pleosporales</taxon>
        <taxon>Lophiostomataceae</taxon>
        <taxon>Lophiostoma</taxon>
    </lineage>
</organism>
<sequence>MTKNLSCQVCYSQLADIALLPCGHMVLCGWCADTLIPLKHAQHHIPARTSARCPMCRKSVKQRFKI</sequence>
<evidence type="ECO:0000259" key="2">
    <source>
        <dbReference type="PROSITE" id="PS50089"/>
    </source>
</evidence>
<dbReference type="PROSITE" id="PS50089">
    <property type="entry name" value="ZF_RING_2"/>
    <property type="match status" value="1"/>
</dbReference>
<dbReference type="SMART" id="SM00184">
    <property type="entry name" value="RING"/>
    <property type="match status" value="1"/>
</dbReference>
<dbReference type="GO" id="GO:0061630">
    <property type="term" value="F:ubiquitin protein ligase activity"/>
    <property type="evidence" value="ECO:0007669"/>
    <property type="project" value="TreeGrafter"/>
</dbReference>
<keyword evidence="1" id="KW-0863">Zinc-finger</keyword>
<dbReference type="AlphaFoldDB" id="A0A6A6SZD0"/>
<dbReference type="Gene3D" id="3.30.40.10">
    <property type="entry name" value="Zinc/RING finger domain, C3HC4 (zinc finger)"/>
    <property type="match status" value="1"/>
</dbReference>
<evidence type="ECO:0000313" key="4">
    <source>
        <dbReference type="Proteomes" id="UP000799324"/>
    </source>
</evidence>
<accession>A0A6A6SZD0</accession>
<dbReference type="Proteomes" id="UP000799324">
    <property type="component" value="Unassembled WGS sequence"/>
</dbReference>
<keyword evidence="4" id="KW-1185">Reference proteome</keyword>
<dbReference type="InterPro" id="IPR013083">
    <property type="entry name" value="Znf_RING/FYVE/PHD"/>
</dbReference>
<feature type="domain" description="RING-type" evidence="2">
    <location>
        <begin position="7"/>
        <end position="57"/>
    </location>
</feature>
<dbReference type="SUPFAM" id="SSF57850">
    <property type="entry name" value="RING/U-box"/>
    <property type="match status" value="1"/>
</dbReference>
<dbReference type="GO" id="GO:0008270">
    <property type="term" value="F:zinc ion binding"/>
    <property type="evidence" value="ECO:0007669"/>
    <property type="project" value="UniProtKB-KW"/>
</dbReference>
<protein>
    <recommendedName>
        <fullName evidence="2">RING-type domain-containing protein</fullName>
    </recommendedName>
</protein>
<name>A0A6A6SZD0_9PLEO</name>
<dbReference type="GO" id="GO:0016567">
    <property type="term" value="P:protein ubiquitination"/>
    <property type="evidence" value="ECO:0007669"/>
    <property type="project" value="TreeGrafter"/>
</dbReference>
<dbReference type="PANTHER" id="PTHR22696:SF1">
    <property type="entry name" value="E3 UBIQUITIN-PROTEIN LIGASE RNF26"/>
    <property type="match status" value="1"/>
</dbReference>
<keyword evidence="1" id="KW-0862">Zinc</keyword>
<gene>
    <name evidence="3" type="ORF">K491DRAFT_552377</name>
</gene>
<dbReference type="EMBL" id="MU004387">
    <property type="protein sequence ID" value="KAF2653119.1"/>
    <property type="molecule type" value="Genomic_DNA"/>
</dbReference>
<feature type="non-terminal residue" evidence="3">
    <location>
        <position position="66"/>
    </location>
</feature>
<reference evidence="3" key="1">
    <citation type="journal article" date="2020" name="Stud. Mycol.">
        <title>101 Dothideomycetes genomes: a test case for predicting lifestyles and emergence of pathogens.</title>
        <authorList>
            <person name="Haridas S."/>
            <person name="Albert R."/>
            <person name="Binder M."/>
            <person name="Bloem J."/>
            <person name="Labutti K."/>
            <person name="Salamov A."/>
            <person name="Andreopoulos B."/>
            <person name="Baker S."/>
            <person name="Barry K."/>
            <person name="Bills G."/>
            <person name="Bluhm B."/>
            <person name="Cannon C."/>
            <person name="Castanera R."/>
            <person name="Culley D."/>
            <person name="Daum C."/>
            <person name="Ezra D."/>
            <person name="Gonzalez J."/>
            <person name="Henrissat B."/>
            <person name="Kuo A."/>
            <person name="Liang C."/>
            <person name="Lipzen A."/>
            <person name="Lutzoni F."/>
            <person name="Magnuson J."/>
            <person name="Mondo S."/>
            <person name="Nolan M."/>
            <person name="Ohm R."/>
            <person name="Pangilinan J."/>
            <person name="Park H.-J."/>
            <person name="Ramirez L."/>
            <person name="Alfaro M."/>
            <person name="Sun H."/>
            <person name="Tritt A."/>
            <person name="Yoshinaga Y."/>
            <person name="Zwiers L.-H."/>
            <person name="Turgeon B."/>
            <person name="Goodwin S."/>
            <person name="Spatafora J."/>
            <person name="Crous P."/>
            <person name="Grigoriev I."/>
        </authorList>
    </citation>
    <scope>NUCLEOTIDE SEQUENCE</scope>
    <source>
        <strain evidence="3">CBS 122681</strain>
    </source>
</reference>
<dbReference type="PANTHER" id="PTHR22696">
    <property type="entry name" value="E3 UBIQUITIN-PROTEIN LIGASE RNF26"/>
    <property type="match status" value="1"/>
</dbReference>
<dbReference type="GO" id="GO:0006511">
    <property type="term" value="P:ubiquitin-dependent protein catabolic process"/>
    <property type="evidence" value="ECO:0007669"/>
    <property type="project" value="TreeGrafter"/>
</dbReference>
<dbReference type="OrthoDB" id="1711136at2759"/>
<proteinExistence type="predicted"/>